<dbReference type="PANTHER" id="PTHR34450">
    <property type="entry name" value="DEFENSIN-LIKE PROTEIN 245-RELATED"/>
    <property type="match status" value="1"/>
</dbReference>
<dbReference type="InterPro" id="IPR010682">
    <property type="entry name" value="SCRL"/>
</dbReference>
<gene>
    <name evidence="6" type="ORF">V6N11_071384</name>
</gene>
<comment type="subcellular location">
    <subcellularLocation>
        <location evidence="1">Secreted</location>
    </subcellularLocation>
</comment>
<name>A0ABR2TZX1_9ROSI</name>
<dbReference type="EMBL" id="JBBPBN010000003">
    <property type="protein sequence ID" value="KAK9043033.1"/>
    <property type="molecule type" value="Genomic_DNA"/>
</dbReference>
<keyword evidence="3" id="KW-0964">Secreted</keyword>
<evidence type="ECO:0000256" key="2">
    <source>
        <dbReference type="ARBA" id="ARBA00006722"/>
    </source>
</evidence>
<keyword evidence="7" id="KW-1185">Reference proteome</keyword>
<evidence type="ECO:0000313" key="6">
    <source>
        <dbReference type="EMBL" id="KAK9043033.1"/>
    </source>
</evidence>
<evidence type="ECO:0000256" key="4">
    <source>
        <dbReference type="ARBA" id="ARBA00022729"/>
    </source>
</evidence>
<evidence type="ECO:0000256" key="5">
    <source>
        <dbReference type="SAM" id="SignalP"/>
    </source>
</evidence>
<dbReference type="PANTHER" id="PTHR34450:SF2">
    <property type="entry name" value="SCR-LIKE PROTEIN"/>
    <property type="match status" value="1"/>
</dbReference>
<dbReference type="Proteomes" id="UP001396334">
    <property type="component" value="Unassembled WGS sequence"/>
</dbReference>
<organism evidence="6 7">
    <name type="scientific">Hibiscus sabdariffa</name>
    <name type="common">roselle</name>
    <dbReference type="NCBI Taxonomy" id="183260"/>
    <lineage>
        <taxon>Eukaryota</taxon>
        <taxon>Viridiplantae</taxon>
        <taxon>Streptophyta</taxon>
        <taxon>Embryophyta</taxon>
        <taxon>Tracheophyta</taxon>
        <taxon>Spermatophyta</taxon>
        <taxon>Magnoliopsida</taxon>
        <taxon>eudicotyledons</taxon>
        <taxon>Gunneridae</taxon>
        <taxon>Pentapetalae</taxon>
        <taxon>rosids</taxon>
        <taxon>malvids</taxon>
        <taxon>Malvales</taxon>
        <taxon>Malvaceae</taxon>
        <taxon>Malvoideae</taxon>
        <taxon>Hibiscus</taxon>
    </lineage>
</organism>
<feature type="signal peptide" evidence="5">
    <location>
        <begin position="1"/>
        <end position="24"/>
    </location>
</feature>
<sequence length="88" mass="9413">MNKSIALSLLSLVLLLALVSPSLSQGPRFCPVEIVLDGVPPCGENGKWDCLQLMIEKFGAASMPNTCSCTTTPNVQQRTCLCLKICSN</sequence>
<proteinExistence type="inferred from homology"/>
<reference evidence="6 7" key="1">
    <citation type="journal article" date="2024" name="G3 (Bethesda)">
        <title>Genome assembly of Hibiscus sabdariffa L. provides insights into metabolisms of medicinal natural products.</title>
        <authorList>
            <person name="Kim T."/>
        </authorList>
    </citation>
    <scope>NUCLEOTIDE SEQUENCE [LARGE SCALE GENOMIC DNA]</scope>
    <source>
        <strain evidence="6">TK-2024</strain>
        <tissue evidence="6">Old leaves</tissue>
    </source>
</reference>
<protein>
    <submittedName>
        <fullName evidence="6">Uncharacterized protein</fullName>
    </submittedName>
</protein>
<keyword evidence="4 5" id="KW-0732">Signal</keyword>
<comment type="similarity">
    <text evidence="2">Belongs to the DEFL family.</text>
</comment>
<evidence type="ECO:0000313" key="7">
    <source>
        <dbReference type="Proteomes" id="UP001396334"/>
    </source>
</evidence>
<accession>A0ABR2TZX1</accession>
<comment type="caution">
    <text evidence="6">The sequence shown here is derived from an EMBL/GenBank/DDBJ whole genome shotgun (WGS) entry which is preliminary data.</text>
</comment>
<feature type="chain" id="PRO_5047522253" evidence="5">
    <location>
        <begin position="25"/>
        <end position="88"/>
    </location>
</feature>
<evidence type="ECO:0000256" key="1">
    <source>
        <dbReference type="ARBA" id="ARBA00004613"/>
    </source>
</evidence>
<evidence type="ECO:0000256" key="3">
    <source>
        <dbReference type="ARBA" id="ARBA00022525"/>
    </source>
</evidence>